<evidence type="ECO:0000313" key="3">
    <source>
        <dbReference type="Proteomes" id="UP000799428"/>
    </source>
</evidence>
<feature type="compositionally biased region" description="Acidic residues" evidence="1">
    <location>
        <begin position="339"/>
        <end position="353"/>
    </location>
</feature>
<proteinExistence type="predicted"/>
<feature type="region of interest" description="Disordered" evidence="1">
    <location>
        <begin position="322"/>
        <end position="359"/>
    </location>
</feature>
<organism evidence="2 3">
    <name type="scientific">Pleomassaria siparia CBS 279.74</name>
    <dbReference type="NCBI Taxonomy" id="1314801"/>
    <lineage>
        <taxon>Eukaryota</taxon>
        <taxon>Fungi</taxon>
        <taxon>Dikarya</taxon>
        <taxon>Ascomycota</taxon>
        <taxon>Pezizomycotina</taxon>
        <taxon>Dothideomycetes</taxon>
        <taxon>Pleosporomycetidae</taxon>
        <taxon>Pleosporales</taxon>
        <taxon>Pleomassariaceae</taxon>
        <taxon>Pleomassaria</taxon>
    </lineage>
</organism>
<dbReference type="EMBL" id="MU005767">
    <property type="protein sequence ID" value="KAF2711330.1"/>
    <property type="molecule type" value="Genomic_DNA"/>
</dbReference>
<name>A0A6G1KEX9_9PLEO</name>
<keyword evidence="3" id="KW-1185">Reference proteome</keyword>
<reference evidence="2" key="1">
    <citation type="journal article" date="2020" name="Stud. Mycol.">
        <title>101 Dothideomycetes genomes: a test case for predicting lifestyles and emergence of pathogens.</title>
        <authorList>
            <person name="Haridas S."/>
            <person name="Albert R."/>
            <person name="Binder M."/>
            <person name="Bloem J."/>
            <person name="Labutti K."/>
            <person name="Salamov A."/>
            <person name="Andreopoulos B."/>
            <person name="Baker S."/>
            <person name="Barry K."/>
            <person name="Bills G."/>
            <person name="Bluhm B."/>
            <person name="Cannon C."/>
            <person name="Castanera R."/>
            <person name="Culley D."/>
            <person name="Daum C."/>
            <person name="Ezra D."/>
            <person name="Gonzalez J."/>
            <person name="Henrissat B."/>
            <person name="Kuo A."/>
            <person name="Liang C."/>
            <person name="Lipzen A."/>
            <person name="Lutzoni F."/>
            <person name="Magnuson J."/>
            <person name="Mondo S."/>
            <person name="Nolan M."/>
            <person name="Ohm R."/>
            <person name="Pangilinan J."/>
            <person name="Park H.-J."/>
            <person name="Ramirez L."/>
            <person name="Alfaro M."/>
            <person name="Sun H."/>
            <person name="Tritt A."/>
            <person name="Yoshinaga Y."/>
            <person name="Zwiers L.-H."/>
            <person name="Turgeon B."/>
            <person name="Goodwin S."/>
            <person name="Spatafora J."/>
            <person name="Crous P."/>
            <person name="Grigoriev I."/>
        </authorList>
    </citation>
    <scope>NUCLEOTIDE SEQUENCE</scope>
    <source>
        <strain evidence="2">CBS 279.74</strain>
    </source>
</reference>
<accession>A0A6G1KEX9</accession>
<dbReference type="AlphaFoldDB" id="A0A6G1KEX9"/>
<protein>
    <submittedName>
        <fullName evidence="2">Uncharacterized protein</fullName>
    </submittedName>
</protein>
<evidence type="ECO:0000256" key="1">
    <source>
        <dbReference type="SAM" id="MobiDB-lite"/>
    </source>
</evidence>
<evidence type="ECO:0000313" key="2">
    <source>
        <dbReference type="EMBL" id="KAF2711330.1"/>
    </source>
</evidence>
<feature type="compositionally biased region" description="Basic and acidic residues" evidence="1">
    <location>
        <begin position="322"/>
        <end position="331"/>
    </location>
</feature>
<sequence length="359" mass="41243">MHFFVTVGTSLETSSHTSTMQPSYPNRLRIVVKHGQYTANTTSKPPRLRLRSDVGFRSLTVRKPSIDEHISTFYTTFLAHVAQYEDELLATDDGTVQHMDMGKRFEREGSHMLNAFETEVTDPLYQYIAERIVRDVSYRSYTATCPGSGSYVDSHSADSSGDQHSVHGRRRKVIAQMDSMQRALEHKKHQAEAAERARAARLTQQLKADMLSLQHRVDAQIASFRSSWKDLKDVALLQDRSHADLNTQRDGLQRDMEAGAKSLEEDFRFLGLDAEERFDWNAYEERRDGAHRADMVARGWDPEDRWCDEDCGQCAEWDRREAQRRIPRCDSAKAQSEAQVEEEVEEEEEEEEQGAQGQH</sequence>
<gene>
    <name evidence="2" type="ORF">K504DRAFT_489233</name>
</gene>
<dbReference type="Proteomes" id="UP000799428">
    <property type="component" value="Unassembled WGS sequence"/>
</dbReference>